<dbReference type="STRING" id="75922.BST47_24260"/>
<name>A0A1X0JH14_9MYCO</name>
<dbReference type="RefSeq" id="WP_083128240.1">
    <property type="nucleotide sequence ID" value="NZ_MVIM01000017.1"/>
</dbReference>
<dbReference type="Pfam" id="PF10604">
    <property type="entry name" value="Polyketide_cyc2"/>
    <property type="match status" value="1"/>
</dbReference>
<dbReference type="InterPro" id="IPR019587">
    <property type="entry name" value="Polyketide_cyclase/dehydratase"/>
</dbReference>
<organism evidence="1 2">
    <name type="scientific">Mycolicibacterium tusciae</name>
    <dbReference type="NCBI Taxonomy" id="75922"/>
    <lineage>
        <taxon>Bacteria</taxon>
        <taxon>Bacillati</taxon>
        <taxon>Actinomycetota</taxon>
        <taxon>Actinomycetes</taxon>
        <taxon>Mycobacteriales</taxon>
        <taxon>Mycobacteriaceae</taxon>
        <taxon>Mycolicibacterium</taxon>
    </lineage>
</organism>
<comment type="caution">
    <text evidence="1">The sequence shown here is derived from an EMBL/GenBank/DDBJ whole genome shotgun (WGS) entry which is preliminary data.</text>
</comment>
<keyword evidence="2" id="KW-1185">Reference proteome</keyword>
<evidence type="ECO:0000313" key="1">
    <source>
        <dbReference type="EMBL" id="ORB62193.1"/>
    </source>
</evidence>
<accession>A0A1X0JH14</accession>
<dbReference type="Gene3D" id="3.30.530.20">
    <property type="match status" value="1"/>
</dbReference>
<dbReference type="AlphaFoldDB" id="A0A1X0JH14"/>
<dbReference type="InterPro" id="IPR023393">
    <property type="entry name" value="START-like_dom_sf"/>
</dbReference>
<dbReference type="Proteomes" id="UP000192411">
    <property type="component" value="Unassembled WGS sequence"/>
</dbReference>
<reference evidence="1 2" key="1">
    <citation type="submission" date="2017-02" db="EMBL/GenBank/DDBJ databases">
        <title>The new phylogeny of genus Mycobacterium.</title>
        <authorList>
            <person name="Tortoli E."/>
            <person name="Trovato A."/>
            <person name="Cirillo D.M."/>
        </authorList>
    </citation>
    <scope>NUCLEOTIDE SEQUENCE [LARGE SCALE GENOMIC DNA]</scope>
    <source>
        <strain evidence="1 2">DSM 44338</strain>
    </source>
</reference>
<gene>
    <name evidence="1" type="ORF">BST47_24260</name>
</gene>
<proteinExistence type="predicted"/>
<dbReference type="OrthoDB" id="3371087at2"/>
<protein>
    <submittedName>
        <fullName evidence="1">Polyketide cyclase</fullName>
    </submittedName>
</protein>
<evidence type="ECO:0000313" key="2">
    <source>
        <dbReference type="Proteomes" id="UP000192411"/>
    </source>
</evidence>
<dbReference type="SUPFAM" id="SSF55961">
    <property type="entry name" value="Bet v1-like"/>
    <property type="match status" value="1"/>
</dbReference>
<sequence length="149" mass="16575">MPTVSRTFSVSPSPHQVIEYLKDFAQAVEWDPGTQQCTRNDSGPIGEGASWHNVSKIAGITAELTYTLETMSDSNLVFVGKNKSSTSTENIYVDAANTGSVITYRNDLEMRGPIALLNPLLKLYFEKLANDTEKQLISVLNRLYIEEKK</sequence>
<dbReference type="EMBL" id="MVIM01000017">
    <property type="protein sequence ID" value="ORB62193.1"/>
    <property type="molecule type" value="Genomic_DNA"/>
</dbReference>